<protein>
    <submittedName>
        <fullName evidence="11">LisH domain-containing protein</fullName>
    </submittedName>
</protein>
<dbReference type="InterPro" id="IPR015943">
    <property type="entry name" value="WD40/YVTN_repeat-like_dom_sf"/>
</dbReference>
<evidence type="ECO:0000256" key="2">
    <source>
        <dbReference type="ARBA" id="ARBA00022574"/>
    </source>
</evidence>
<evidence type="ECO:0000313" key="10">
    <source>
        <dbReference type="Proteomes" id="UP000046393"/>
    </source>
</evidence>
<evidence type="ECO:0000256" key="5">
    <source>
        <dbReference type="ARBA" id="ARBA00023163"/>
    </source>
</evidence>
<dbReference type="PRINTS" id="PR00320">
    <property type="entry name" value="GPROTEINBRPT"/>
</dbReference>
<feature type="repeat" description="WD" evidence="8">
    <location>
        <begin position="366"/>
        <end position="391"/>
    </location>
</feature>
<dbReference type="PANTHER" id="PTHR22846:SF2">
    <property type="entry name" value="F-BOX-LIKE_WD REPEAT-CONTAINING PROTEIN EBI"/>
    <property type="match status" value="1"/>
</dbReference>
<evidence type="ECO:0000256" key="3">
    <source>
        <dbReference type="ARBA" id="ARBA00022737"/>
    </source>
</evidence>
<dbReference type="InterPro" id="IPR001680">
    <property type="entry name" value="WD40_rpt"/>
</dbReference>
<dbReference type="FunFam" id="2.130.10.10:FF:000218">
    <property type="entry name" value="WD40 repeat-containing protein HOS15"/>
    <property type="match status" value="1"/>
</dbReference>
<feature type="compositionally biased region" description="Basic and acidic residues" evidence="9">
    <location>
        <begin position="130"/>
        <end position="144"/>
    </location>
</feature>
<dbReference type="Proteomes" id="UP000046393">
    <property type="component" value="Unplaced"/>
</dbReference>
<dbReference type="Pfam" id="PF08513">
    <property type="entry name" value="LisH"/>
    <property type="match status" value="1"/>
</dbReference>
<dbReference type="Pfam" id="PF00400">
    <property type="entry name" value="WD40"/>
    <property type="match status" value="7"/>
</dbReference>
<dbReference type="Gene3D" id="1.20.960.30">
    <property type="match status" value="1"/>
</dbReference>
<dbReference type="PROSITE" id="PS00678">
    <property type="entry name" value="WD_REPEATS_1"/>
    <property type="match status" value="2"/>
</dbReference>
<feature type="compositionally biased region" description="Polar residues" evidence="9">
    <location>
        <begin position="146"/>
        <end position="183"/>
    </location>
</feature>
<organism evidence="10 11">
    <name type="scientific">Syphacia muris</name>
    <dbReference type="NCBI Taxonomy" id="451379"/>
    <lineage>
        <taxon>Eukaryota</taxon>
        <taxon>Metazoa</taxon>
        <taxon>Ecdysozoa</taxon>
        <taxon>Nematoda</taxon>
        <taxon>Chromadorea</taxon>
        <taxon>Rhabditida</taxon>
        <taxon>Spirurina</taxon>
        <taxon>Oxyuridomorpha</taxon>
        <taxon>Oxyuroidea</taxon>
        <taxon>Oxyuridae</taxon>
        <taxon>Syphacia</taxon>
    </lineage>
</organism>
<keyword evidence="10" id="KW-1185">Reference proteome</keyword>
<dbReference type="PROSITE" id="PS50896">
    <property type="entry name" value="LISH"/>
    <property type="match status" value="1"/>
</dbReference>
<sequence length="651" mass="70820">MSFSSDDINYLIYRYLHESGFEHSAFTFASESRVLESGIAGSDIPMGALINVVQKGIFYTEAELCSIASTSAAGDVRADKPVMDNLTLLEAVLNDSPTNKEREKSATDIAKSPKAVAAVNNNNDKHLQQMRDREMREAHQEKRNISAGTSKDSESISTGSSFATPIVSASPSNAPSFSGTTNLSNSPAASSAANSHHSFPPTVNQSYKQHQVFTGSGQSKVERDRECRDRVVNNGQVGKFKIAADYRAAHANGNINGTPMELDGVPVGHMKNGNGTYSSNPVQIGTKGFEISKDKIRRLEGHTGEVFVCSWNPVNDLIATGSGDSTVRIWNTTRSELQPSSQAVVKCVHTLQHTFAANENSCMKDVTSIDWNNSGDLLVTGCYDGRARIWKPSGELICILTAHKGPIFALKWSAKGDKILSAGVDKTTIVWNAANGTELQRFQLHSSSALDIDWISDDTFASCSTDKQIFVCKLGCDKAIMTYSGHTNEINAVKYDAHSKLLASCSDDMTLKIWSLHSDHCLFNFNSHEKEVYTIRWSPLGYIVASASLDHTVRLWDAKDGKCLQTLVKHTEPVYTVGFSPDGTYIASGSFDKSVCIWDVKTGSVVQSYSGNQNDGGIFEVGWNCRGDKVAASTHGGTVIILDVRHLKRSL</sequence>
<keyword evidence="4" id="KW-0805">Transcription regulation</keyword>
<keyword evidence="6" id="KW-0539">Nucleus</keyword>
<feature type="repeat" description="WD" evidence="8">
    <location>
        <begin position="483"/>
        <end position="524"/>
    </location>
</feature>
<evidence type="ECO:0000256" key="6">
    <source>
        <dbReference type="ARBA" id="ARBA00023242"/>
    </source>
</evidence>
<evidence type="ECO:0000256" key="8">
    <source>
        <dbReference type="PROSITE-ProRule" id="PRU00221"/>
    </source>
</evidence>
<dbReference type="AlphaFoldDB" id="A0A0N5AV02"/>
<dbReference type="SMART" id="SM00320">
    <property type="entry name" value="WD40"/>
    <property type="match status" value="8"/>
</dbReference>
<feature type="region of interest" description="Disordered" evidence="9">
    <location>
        <begin position="130"/>
        <end position="203"/>
    </location>
</feature>
<dbReference type="STRING" id="451379.A0A0N5AV02"/>
<dbReference type="SMART" id="SM00667">
    <property type="entry name" value="LisH"/>
    <property type="match status" value="1"/>
</dbReference>
<evidence type="ECO:0000256" key="7">
    <source>
        <dbReference type="ARBA" id="ARBA00025741"/>
    </source>
</evidence>
<accession>A0A0N5AV02</accession>
<dbReference type="GO" id="GO:0000118">
    <property type="term" value="C:histone deacetylase complex"/>
    <property type="evidence" value="ECO:0007669"/>
    <property type="project" value="TreeGrafter"/>
</dbReference>
<dbReference type="WBParaSite" id="SMUV_0000870201-mRNA-1">
    <property type="protein sequence ID" value="SMUV_0000870201-mRNA-1"/>
    <property type="gene ID" value="SMUV_0000870201"/>
</dbReference>
<dbReference type="InterPro" id="IPR045183">
    <property type="entry name" value="Ebi-like"/>
</dbReference>
<dbReference type="FunFam" id="1.20.960.30:FF:000001">
    <property type="entry name" value="F-box-like/WD repeat-containing protein TBL1XR1"/>
    <property type="match status" value="1"/>
</dbReference>
<dbReference type="PANTHER" id="PTHR22846">
    <property type="entry name" value="WD40 REPEAT PROTEIN"/>
    <property type="match status" value="1"/>
</dbReference>
<dbReference type="CDD" id="cd00200">
    <property type="entry name" value="WD40"/>
    <property type="match status" value="1"/>
</dbReference>
<feature type="repeat" description="WD" evidence="8">
    <location>
        <begin position="400"/>
        <end position="441"/>
    </location>
</feature>
<feature type="repeat" description="WD" evidence="8">
    <location>
        <begin position="567"/>
        <end position="608"/>
    </location>
</feature>
<evidence type="ECO:0000256" key="9">
    <source>
        <dbReference type="SAM" id="MobiDB-lite"/>
    </source>
</evidence>
<comment type="subcellular location">
    <subcellularLocation>
        <location evidence="1">Nucleus</location>
    </subcellularLocation>
</comment>
<evidence type="ECO:0000313" key="11">
    <source>
        <dbReference type="WBParaSite" id="SMUV_0000870201-mRNA-1"/>
    </source>
</evidence>
<dbReference type="SUPFAM" id="SSF50978">
    <property type="entry name" value="WD40 repeat-like"/>
    <property type="match status" value="1"/>
</dbReference>
<reference evidence="11" key="1">
    <citation type="submission" date="2017-02" db="UniProtKB">
        <authorList>
            <consortium name="WormBaseParasite"/>
        </authorList>
    </citation>
    <scope>IDENTIFICATION</scope>
</reference>
<evidence type="ECO:0000256" key="4">
    <source>
        <dbReference type="ARBA" id="ARBA00023015"/>
    </source>
</evidence>
<feature type="repeat" description="WD" evidence="8">
    <location>
        <begin position="299"/>
        <end position="340"/>
    </location>
</feature>
<evidence type="ECO:0000256" key="1">
    <source>
        <dbReference type="ARBA" id="ARBA00004123"/>
    </source>
</evidence>
<keyword evidence="5" id="KW-0804">Transcription</keyword>
<dbReference type="Gene3D" id="2.130.10.10">
    <property type="entry name" value="YVTN repeat-like/Quinoprotein amine dehydrogenase"/>
    <property type="match status" value="1"/>
</dbReference>
<feature type="compositionally biased region" description="Low complexity" evidence="9">
    <location>
        <begin position="184"/>
        <end position="198"/>
    </location>
</feature>
<dbReference type="InterPro" id="IPR020472">
    <property type="entry name" value="WD40_PAC1"/>
</dbReference>
<dbReference type="InterPro" id="IPR006594">
    <property type="entry name" value="LisH"/>
</dbReference>
<dbReference type="PROSITE" id="PS50294">
    <property type="entry name" value="WD_REPEATS_REGION"/>
    <property type="match status" value="5"/>
</dbReference>
<comment type="similarity">
    <text evidence="7">Belongs to the WD repeat EBI family.</text>
</comment>
<dbReference type="GO" id="GO:0003714">
    <property type="term" value="F:transcription corepressor activity"/>
    <property type="evidence" value="ECO:0007669"/>
    <property type="project" value="InterPro"/>
</dbReference>
<dbReference type="InterPro" id="IPR036322">
    <property type="entry name" value="WD40_repeat_dom_sf"/>
</dbReference>
<feature type="repeat" description="WD" evidence="8">
    <location>
        <begin position="525"/>
        <end position="566"/>
    </location>
</feature>
<proteinExistence type="inferred from homology"/>
<keyword evidence="2 8" id="KW-0853">WD repeat</keyword>
<keyword evidence="3" id="KW-0677">Repeat</keyword>
<dbReference type="GO" id="GO:0006357">
    <property type="term" value="P:regulation of transcription by RNA polymerase II"/>
    <property type="evidence" value="ECO:0007669"/>
    <property type="project" value="TreeGrafter"/>
</dbReference>
<dbReference type="PROSITE" id="PS50082">
    <property type="entry name" value="WD_REPEATS_2"/>
    <property type="match status" value="6"/>
</dbReference>
<dbReference type="InterPro" id="IPR019775">
    <property type="entry name" value="WD40_repeat_CS"/>
</dbReference>
<name>A0A0N5AV02_9BILA</name>